<name>A0ABP2S616_LEPBO</name>
<evidence type="ECO:0008006" key="3">
    <source>
        <dbReference type="Google" id="ProtNLM"/>
    </source>
</evidence>
<keyword evidence="2" id="KW-1185">Reference proteome</keyword>
<comment type="caution">
    <text evidence="1">The sequence shown here is derived from an EMBL/GenBank/DDBJ whole genome shotgun (WGS) entry which is preliminary data.</text>
</comment>
<proteinExistence type="predicted"/>
<gene>
    <name evidence="1" type="ORF">LEP1GSC128_1447</name>
</gene>
<accession>A0ABP2S616</accession>
<dbReference type="EMBL" id="AKWJ02000017">
    <property type="protein sequence ID" value="EKP14546.1"/>
    <property type="molecule type" value="Genomic_DNA"/>
</dbReference>
<dbReference type="Proteomes" id="UP000002837">
    <property type="component" value="Unassembled WGS sequence"/>
</dbReference>
<protein>
    <recommendedName>
        <fullName evidence="3">SLEI domain protein, PF07620 family</fullName>
    </recommendedName>
</protein>
<sequence>MKDKTSQRSGELYRLNSFRTLPFLRKAFHFSNVVRFFVSVSCILNP</sequence>
<organism evidence="1 2">
    <name type="scientific">Leptospira borgpetersenii str. 200801926</name>
    <dbReference type="NCBI Taxonomy" id="1193009"/>
    <lineage>
        <taxon>Bacteria</taxon>
        <taxon>Pseudomonadati</taxon>
        <taxon>Spirochaetota</taxon>
        <taxon>Spirochaetia</taxon>
        <taxon>Leptospirales</taxon>
        <taxon>Leptospiraceae</taxon>
        <taxon>Leptospira</taxon>
    </lineage>
</organism>
<evidence type="ECO:0000313" key="1">
    <source>
        <dbReference type="EMBL" id="EKP14546.1"/>
    </source>
</evidence>
<evidence type="ECO:0000313" key="2">
    <source>
        <dbReference type="Proteomes" id="UP000002837"/>
    </source>
</evidence>
<reference evidence="1" key="1">
    <citation type="submission" date="2012-09" db="EMBL/GenBank/DDBJ databases">
        <authorList>
            <person name="Harkins D.M."/>
            <person name="Durkin A.S."/>
            <person name="Brinkac L.M."/>
            <person name="Selengut J.D."/>
            <person name="Sanka R."/>
            <person name="DePew J."/>
            <person name="Purushe J."/>
            <person name="Picardeau M."/>
            <person name="Werts C."/>
            <person name="Goarant C."/>
            <person name="Vinetz J.M."/>
            <person name="Sutton G.G."/>
            <person name="Nelson W.C."/>
            <person name="Fouts D.E."/>
        </authorList>
    </citation>
    <scope>NUCLEOTIDE SEQUENCE [LARGE SCALE GENOMIC DNA]</scope>
    <source>
        <strain evidence="1">200801926</strain>
    </source>
</reference>